<feature type="compositionally biased region" description="Acidic residues" evidence="4">
    <location>
        <begin position="325"/>
        <end position="334"/>
    </location>
</feature>
<feature type="region of interest" description="Disordered" evidence="4">
    <location>
        <begin position="280"/>
        <end position="334"/>
    </location>
</feature>
<evidence type="ECO:0000256" key="2">
    <source>
        <dbReference type="ARBA" id="ARBA00022490"/>
    </source>
</evidence>
<dbReference type="InterPro" id="IPR016024">
    <property type="entry name" value="ARM-type_fold"/>
</dbReference>
<proteinExistence type="predicted"/>
<dbReference type="Proteomes" id="UP000030755">
    <property type="component" value="Unassembled WGS sequence"/>
</dbReference>
<dbReference type="GO" id="GO:0006606">
    <property type="term" value="P:protein import into nucleus"/>
    <property type="evidence" value="ECO:0007669"/>
    <property type="project" value="TreeGrafter"/>
</dbReference>
<dbReference type="OMA" id="TISQDMW"/>
<dbReference type="STRING" id="988480.A0A075ARU2"/>
<dbReference type="AlphaFoldDB" id="A0A075ARU2"/>
<reference evidence="5 6" key="1">
    <citation type="journal article" date="2013" name="Curr. Biol.">
        <title>Shared signatures of parasitism and phylogenomics unite Cryptomycota and microsporidia.</title>
        <authorList>
            <person name="James T.Y."/>
            <person name="Pelin A."/>
            <person name="Bonen L."/>
            <person name="Ahrendt S."/>
            <person name="Sain D."/>
            <person name="Corradi N."/>
            <person name="Stajich J.E."/>
        </authorList>
    </citation>
    <scope>NUCLEOTIDE SEQUENCE [LARGE SCALE GENOMIC DNA]</scope>
    <source>
        <strain evidence="5 6">CSF55</strain>
    </source>
</reference>
<evidence type="ECO:0000256" key="3">
    <source>
        <dbReference type="ARBA" id="ARBA00022927"/>
    </source>
</evidence>
<organism evidence="5 6">
    <name type="scientific">Rozella allomycis (strain CSF55)</name>
    <dbReference type="NCBI Taxonomy" id="988480"/>
    <lineage>
        <taxon>Eukaryota</taxon>
        <taxon>Fungi</taxon>
        <taxon>Fungi incertae sedis</taxon>
        <taxon>Cryptomycota</taxon>
        <taxon>Cryptomycota incertae sedis</taxon>
        <taxon>Rozella</taxon>
    </lineage>
</organism>
<sequence length="411" mass="47398">EGEDGFTDGPSEKLFSATSILKTLSTLAIVLDDNHSVLQQVQHELLPMIKYCIENAYIDIFEELFELTEIITTVLKNTTPDLWSLFPLMHKCIQEFGIDYICEMAPTIDNMISYGGPFVSEHPELRAMIVDFCTRIVDYQYCGENDCKAACLIMESTLLHSSSNDDIIPNFIQLVWKSFNSFKQDSTLLAMLNVLISCIYSNPILSVQFMEQSQIISLFFRKWVELAPIMSRVHDKKLSISTIMRLLALPSSQLPSMVGAYQPLMDLMLTFVDSLPEAEKHRKELEEEDEEFRNSENDDDEDYDVAEEIHSDEEDNDFKQSEPLNQEDEDEFDDDDENFLHDIEEDLYFESPLLSINSYSTFQEFINTATSTNPDLLNTFNQFQQKITNTLALCQKRLFEIEQEKIKAAKQ</sequence>
<gene>
    <name evidence="5" type="ORF">O9G_005707</name>
</gene>
<keyword evidence="3" id="KW-0813">Transport</keyword>
<keyword evidence="6" id="KW-1185">Reference proteome</keyword>
<feature type="non-terminal residue" evidence="5">
    <location>
        <position position="1"/>
    </location>
</feature>
<protein>
    <submittedName>
        <fullName evidence="5">Importin7,8-like protein</fullName>
    </submittedName>
</protein>
<evidence type="ECO:0000313" key="6">
    <source>
        <dbReference type="Proteomes" id="UP000030755"/>
    </source>
</evidence>
<dbReference type="Gene3D" id="1.25.10.10">
    <property type="entry name" value="Leucine-rich Repeat Variant"/>
    <property type="match status" value="1"/>
</dbReference>
<dbReference type="GO" id="GO:0005635">
    <property type="term" value="C:nuclear envelope"/>
    <property type="evidence" value="ECO:0007669"/>
    <property type="project" value="TreeGrafter"/>
</dbReference>
<keyword evidence="2" id="KW-0963">Cytoplasm</keyword>
<dbReference type="HOGENOM" id="CLU_053746_0_0_1"/>
<dbReference type="PANTHER" id="PTHR10997:SF18">
    <property type="entry name" value="D-IMPORTIN 7_RANBP7"/>
    <property type="match status" value="1"/>
</dbReference>
<evidence type="ECO:0000256" key="1">
    <source>
        <dbReference type="ARBA" id="ARBA00004496"/>
    </source>
</evidence>
<dbReference type="OrthoDB" id="760868at2759"/>
<dbReference type="SUPFAM" id="SSF48371">
    <property type="entry name" value="ARM repeat"/>
    <property type="match status" value="1"/>
</dbReference>
<name>A0A075ARU2_ROZAC</name>
<dbReference type="InterPro" id="IPR011989">
    <property type="entry name" value="ARM-like"/>
</dbReference>
<comment type="subcellular location">
    <subcellularLocation>
        <location evidence="1">Cytoplasm</location>
    </subcellularLocation>
</comment>
<feature type="compositionally biased region" description="Acidic residues" evidence="4">
    <location>
        <begin position="286"/>
        <end position="316"/>
    </location>
</feature>
<evidence type="ECO:0000313" key="5">
    <source>
        <dbReference type="EMBL" id="EPZ31436.1"/>
    </source>
</evidence>
<accession>A0A075ARU2</accession>
<keyword evidence="3" id="KW-0653">Protein transport</keyword>
<dbReference type="EMBL" id="KE561225">
    <property type="protein sequence ID" value="EPZ31436.1"/>
    <property type="molecule type" value="Genomic_DNA"/>
</dbReference>
<dbReference type="GO" id="GO:0005829">
    <property type="term" value="C:cytosol"/>
    <property type="evidence" value="ECO:0007669"/>
    <property type="project" value="TreeGrafter"/>
</dbReference>
<evidence type="ECO:0000256" key="4">
    <source>
        <dbReference type="SAM" id="MobiDB-lite"/>
    </source>
</evidence>
<dbReference type="PANTHER" id="PTHR10997">
    <property type="entry name" value="IMPORTIN-7, 8, 11"/>
    <property type="match status" value="1"/>
</dbReference>